<evidence type="ECO:0000256" key="1">
    <source>
        <dbReference type="ARBA" id="ARBA00006885"/>
    </source>
</evidence>
<dbReference type="AlphaFoldDB" id="A0A7S3EL03"/>
<evidence type="ECO:0000259" key="4">
    <source>
        <dbReference type="Pfam" id="PF03364"/>
    </source>
</evidence>
<reference evidence="5" key="1">
    <citation type="submission" date="2021-01" db="EMBL/GenBank/DDBJ databases">
        <authorList>
            <person name="Corre E."/>
            <person name="Pelletier E."/>
            <person name="Niang G."/>
            <person name="Scheremetjew M."/>
            <person name="Finn R."/>
            <person name="Kale V."/>
            <person name="Holt S."/>
            <person name="Cochrane G."/>
            <person name="Meng A."/>
            <person name="Brown T."/>
            <person name="Cohen L."/>
        </authorList>
    </citation>
    <scope>NUCLEOTIDE SEQUENCE</scope>
    <source>
        <strain evidence="5">CCMP 769</strain>
    </source>
</reference>
<dbReference type="InterPro" id="IPR044996">
    <property type="entry name" value="COQ10-like"/>
</dbReference>
<accession>A0A7S3EL03</accession>
<proteinExistence type="inferred from homology"/>
<dbReference type="CDD" id="cd07813">
    <property type="entry name" value="COQ10p_like"/>
    <property type="match status" value="1"/>
</dbReference>
<dbReference type="InterPro" id="IPR023393">
    <property type="entry name" value="START-like_dom_sf"/>
</dbReference>
<comment type="subunit">
    <text evidence="2">Interacts with coenzyme Q.</text>
</comment>
<evidence type="ECO:0000313" key="5">
    <source>
        <dbReference type="EMBL" id="CAE0059308.1"/>
    </source>
</evidence>
<dbReference type="InterPro" id="IPR005031">
    <property type="entry name" value="COQ10_START"/>
</dbReference>
<sequence>MGSVSLKVGLSAMRADVGMLRMGMGAGALASKRIFARFASGGRFDRRGFVSPPKRALFTSLNPFASGEVEEMEPKKHLERRLVNFSPEQVYEVVKNVDEYKDFVPWCTDSRIISSNGSCFQAKLGVGFNLLSEQYTSLVTVEPQKSVRAEVQNNPLFQFLVNEWLFKQGPREGTTWLEFLIAFQFKNQMYQGLSSIFFDQVIPFATPPVLLICLASDYNPFHCRGLSSSLGLISL</sequence>
<name>A0A7S3EL03_9RHOD</name>
<feature type="domain" description="Coenzyme Q-binding protein COQ10 START" evidence="4">
    <location>
        <begin position="83"/>
        <end position="202"/>
    </location>
</feature>
<comment type="similarity">
    <text evidence="1">Belongs to the COQ10 family.</text>
</comment>
<comment type="function">
    <text evidence="3">Required for the function of coenzyme Q in the respiratory chain. May serve as a chaperone or may be involved in the transport of Q6 from its site of synthesis to the catalytic sites of the respiratory complexes.</text>
</comment>
<dbReference type="Pfam" id="PF03364">
    <property type="entry name" value="Polyketide_cyc"/>
    <property type="match status" value="1"/>
</dbReference>
<dbReference type="SUPFAM" id="SSF55961">
    <property type="entry name" value="Bet v1-like"/>
    <property type="match status" value="1"/>
</dbReference>
<dbReference type="GO" id="GO:0005739">
    <property type="term" value="C:mitochondrion"/>
    <property type="evidence" value="ECO:0007669"/>
    <property type="project" value="TreeGrafter"/>
</dbReference>
<dbReference type="GO" id="GO:0048039">
    <property type="term" value="F:ubiquinone binding"/>
    <property type="evidence" value="ECO:0007669"/>
    <property type="project" value="InterPro"/>
</dbReference>
<evidence type="ECO:0000256" key="2">
    <source>
        <dbReference type="ARBA" id="ARBA00011814"/>
    </source>
</evidence>
<gene>
    <name evidence="5" type="ORF">RMAR00112_LOCUS27373</name>
</gene>
<dbReference type="EMBL" id="HBHW01035632">
    <property type="protein sequence ID" value="CAE0059308.1"/>
    <property type="molecule type" value="Transcribed_RNA"/>
</dbReference>
<dbReference type="PANTHER" id="PTHR12901:SF10">
    <property type="entry name" value="COENZYME Q-BINDING PROTEIN COQ10, MITOCHONDRIAL"/>
    <property type="match status" value="1"/>
</dbReference>
<organism evidence="5">
    <name type="scientific">Rhodosorus marinus</name>
    <dbReference type="NCBI Taxonomy" id="101924"/>
    <lineage>
        <taxon>Eukaryota</taxon>
        <taxon>Rhodophyta</taxon>
        <taxon>Stylonematophyceae</taxon>
        <taxon>Stylonematales</taxon>
        <taxon>Stylonemataceae</taxon>
        <taxon>Rhodosorus</taxon>
    </lineage>
</organism>
<dbReference type="GO" id="GO:0045333">
    <property type="term" value="P:cellular respiration"/>
    <property type="evidence" value="ECO:0007669"/>
    <property type="project" value="InterPro"/>
</dbReference>
<dbReference type="Gene3D" id="3.30.530.20">
    <property type="match status" value="1"/>
</dbReference>
<evidence type="ECO:0000256" key="3">
    <source>
        <dbReference type="ARBA" id="ARBA00024947"/>
    </source>
</evidence>
<protein>
    <recommendedName>
        <fullName evidence="4">Coenzyme Q-binding protein COQ10 START domain-containing protein</fullName>
    </recommendedName>
</protein>
<dbReference type="PANTHER" id="PTHR12901">
    <property type="entry name" value="SPERM PROTEIN HOMOLOG"/>
    <property type="match status" value="1"/>
</dbReference>